<feature type="disulfide bond" evidence="7">
    <location>
        <begin position="1125"/>
        <end position="1134"/>
    </location>
</feature>
<dbReference type="SMART" id="SM00181">
    <property type="entry name" value="EGF"/>
    <property type="match status" value="2"/>
</dbReference>
<feature type="domain" description="EGF-like" evidence="9">
    <location>
        <begin position="1062"/>
        <end position="1097"/>
    </location>
</feature>
<dbReference type="SUPFAM" id="SSF82895">
    <property type="entry name" value="TSP-1 type 1 repeat"/>
    <property type="match status" value="1"/>
</dbReference>
<evidence type="ECO:0000256" key="6">
    <source>
        <dbReference type="ARBA" id="ARBA00023180"/>
    </source>
</evidence>
<dbReference type="PROSITE" id="PS01186">
    <property type="entry name" value="EGF_2"/>
    <property type="match status" value="2"/>
</dbReference>
<dbReference type="InterPro" id="IPR013320">
    <property type="entry name" value="ConA-like_dom_sf"/>
</dbReference>
<keyword evidence="2" id="KW-0964">Secreted</keyword>
<keyword evidence="4" id="KW-0677">Repeat</keyword>
<dbReference type="SUPFAM" id="SSF57196">
    <property type="entry name" value="EGF/Laminin"/>
    <property type="match status" value="2"/>
</dbReference>
<dbReference type="Gene3D" id="2.10.50.10">
    <property type="entry name" value="Tumor Necrosis Factor Receptor, subunit A, domain 2"/>
    <property type="match status" value="3"/>
</dbReference>
<dbReference type="PANTHER" id="PTHR46343">
    <property type="entry name" value="HYR DOMAIN-CONTAINING PROTEIN"/>
    <property type="match status" value="1"/>
</dbReference>
<dbReference type="PANTHER" id="PTHR46343:SF2">
    <property type="entry name" value="SUSHI_VON WILLEBRAND FACTOR TYPE A_EGF_PENTRAXIN DOMAIN-CONTAINING 1"/>
    <property type="match status" value="1"/>
</dbReference>
<dbReference type="InterPro" id="IPR000742">
    <property type="entry name" value="EGF"/>
</dbReference>
<dbReference type="InterPro" id="IPR011641">
    <property type="entry name" value="Tyr-kin_ephrin_A/B_rcpt-like"/>
</dbReference>
<comment type="subcellular location">
    <subcellularLocation>
        <location evidence="1">Secreted</location>
    </subcellularLocation>
</comment>
<keyword evidence="6" id="KW-0325">Glycoprotein</keyword>
<gene>
    <name evidence="12" type="ORF">CHS0354_004438</name>
</gene>
<evidence type="ECO:0000256" key="8">
    <source>
        <dbReference type="PROSITE-ProRule" id="PRU00302"/>
    </source>
</evidence>
<evidence type="ECO:0000256" key="4">
    <source>
        <dbReference type="ARBA" id="ARBA00022737"/>
    </source>
</evidence>
<feature type="non-terminal residue" evidence="12">
    <location>
        <position position="1470"/>
    </location>
</feature>
<dbReference type="SMART" id="SM00179">
    <property type="entry name" value="EGF_CA"/>
    <property type="match status" value="2"/>
</dbReference>
<keyword evidence="3 7" id="KW-0245">EGF-like domain</keyword>
<feature type="non-terminal residue" evidence="12">
    <location>
        <position position="1"/>
    </location>
</feature>
<dbReference type="Gene3D" id="2.10.70.10">
    <property type="entry name" value="Complement Module, domain 1"/>
    <property type="match status" value="3"/>
</dbReference>
<organism evidence="12 13">
    <name type="scientific">Potamilus streckersoni</name>
    <dbReference type="NCBI Taxonomy" id="2493646"/>
    <lineage>
        <taxon>Eukaryota</taxon>
        <taxon>Metazoa</taxon>
        <taxon>Spiralia</taxon>
        <taxon>Lophotrochozoa</taxon>
        <taxon>Mollusca</taxon>
        <taxon>Bivalvia</taxon>
        <taxon>Autobranchia</taxon>
        <taxon>Heteroconchia</taxon>
        <taxon>Palaeoheterodonta</taxon>
        <taxon>Unionida</taxon>
        <taxon>Unionoidea</taxon>
        <taxon>Unionidae</taxon>
        <taxon>Ambleminae</taxon>
        <taxon>Lampsilini</taxon>
        <taxon>Potamilus</taxon>
    </lineage>
</organism>
<dbReference type="Pfam" id="PF07699">
    <property type="entry name" value="Ephrin_rec_like"/>
    <property type="match status" value="3"/>
</dbReference>
<dbReference type="SMART" id="SM00209">
    <property type="entry name" value="TSP1"/>
    <property type="match status" value="1"/>
</dbReference>
<dbReference type="InterPro" id="IPR003410">
    <property type="entry name" value="HYR_dom"/>
</dbReference>
<dbReference type="PROSITE" id="PS50923">
    <property type="entry name" value="SUSHI"/>
    <property type="match status" value="3"/>
</dbReference>
<feature type="domain" description="Sushi" evidence="11">
    <location>
        <begin position="308"/>
        <end position="368"/>
    </location>
</feature>
<dbReference type="CDD" id="cd00054">
    <property type="entry name" value="EGF_CA"/>
    <property type="match status" value="2"/>
</dbReference>
<feature type="domain" description="HYR" evidence="10">
    <location>
        <begin position="367"/>
        <end position="455"/>
    </location>
</feature>
<evidence type="ECO:0000256" key="1">
    <source>
        <dbReference type="ARBA" id="ARBA00004613"/>
    </source>
</evidence>
<dbReference type="GO" id="GO:0007399">
    <property type="term" value="P:nervous system development"/>
    <property type="evidence" value="ECO:0007669"/>
    <property type="project" value="UniProtKB-ARBA"/>
</dbReference>
<evidence type="ECO:0000256" key="5">
    <source>
        <dbReference type="ARBA" id="ARBA00023157"/>
    </source>
</evidence>
<sequence length="1470" mass="161131">YSKLISATPNQHSDLVTRVFGKMKFVSMLILLSFCSRGGANNGLQILKDAIHAIDLQQSMNKPCDFTMLERYYAINWCVQGSPPCHTICNIKSQDYVTGEACCIAGRWNITGNLDGLKRRRKRGWGFVGGIVNSVVGIVRNVVCIFICIQDAPQQQSWPPPKFDTNTCPPPEISKREYTANIKKKELVINWTLPSAKDAQGRSLSVVSTSLPSGSSFPEGYHYISYSATDEKGYTTYCSFNLRVQVTRCGNAIWPQNGYRSCDSSDPIYGTQCTFDCNDGYELNGYQMTECQADGTWSGLNNQRCTKKKCSRPADPSNGLYLCLDTEYSYNSVCWPECNPGYDLNRRSFSQCDANKSWITNVNFSCIDKEPPVITSCLTHQSFYADAGTTKYNVMWVKPEAEDSIDGTNIQLIQDDDSPRFGSNISSGLTLVQYYAVDTKGNKSPKCYIFLEVKIITCLHPYTQFLDNNLKFSCKSLNVGDTCSVSCRSNLPLLGDNNITCTAQNGALTGIWTWINEPECLVVKCHDLNPPDNGALVCDSINTRPFCQMFCNDNHDITYSFDGRYFCQDSGNWSPSDTVPGCTAKKRTNIFLLRSDFLYFSGNCSDQSTLDLLGRTFENITAGLPVGYICKGCRFDNVKVTCGKVTKRRKRSQQRNAFIRTPSVSHNMLPTLNDSSRRKRQTDATFKTTIEFNIVVPWNQGNMSLLDAYDHHDNITFTFRDILISMVNAGNFTLPGYYGPQYQFEDYGSLQCDDGFLDGGICRTCSMGMEYNETTQSCQKCPLHTYKDYDGVSACQACPSGHIALETGRKYLNECIELCPIGTFSEETVVPCTPCPVGSYQKSIGQKTCIACPDGKTTNSSGSTSEAACNYFDIFVNTEISQLLRNVSEDVKNLTVALRFQINGKDSGVPHFSFYASHATEGEYLYISLQDTVSVLVGQSLHSSTTNIEQGKWTLLILSLESTRQLLSMTLDGQTVLQEQPILGFNDTFLKAGSSILMKVGSNTTVGFTELFMINKILSPDELASVSSSCKHQISSSFLSMSVFAGMHVSGLHFVVPSTCYAVDECSSNPCGNHTCINSAAGFVCRCLHGYSGPTCATAPDLCKENECRNGATCINNGMDYNCSCLPGYSGVFCEMAPVNGNWSEWTVWTVCSVSCGGGSMSRSRRCDSPSPGSYGLNCTGQEHETEICNMEDCPVCPELPLGNGTKIEVKVENGTEIRTIKCQDGLAFAPGFEPNQEYKCGISTNYKWTHTSTLNPLGRTPSCTGVIGPRMITTSTTITYETLPCSASSLAETTISEKLQSLQCVSNNTCNLTLSTSCSINGTVTATIALTSSLDGAENLDLPALYENNTVSDNLMKLVQAITELELSTQKLVNETAADLSVQVYNNTHRVDVKNIGTKAIVDCPTGLVASSGMCVECPLGTYYDSSTSSCHICDLGTYQDESAQSACKPCLAGYTTVGEGSVSVQDCI</sequence>
<feature type="domain" description="Sushi" evidence="11">
    <location>
        <begin position="247"/>
        <end position="307"/>
    </location>
</feature>
<dbReference type="Proteomes" id="UP001195483">
    <property type="component" value="Unassembled WGS sequence"/>
</dbReference>
<feature type="domain" description="Sushi" evidence="11">
    <location>
        <begin position="456"/>
        <end position="522"/>
    </location>
</feature>
<evidence type="ECO:0000256" key="7">
    <source>
        <dbReference type="PROSITE-ProRule" id="PRU00076"/>
    </source>
</evidence>
<accession>A0AAE0TA86</accession>
<dbReference type="PROSITE" id="PS50825">
    <property type="entry name" value="HYR"/>
    <property type="match status" value="2"/>
</dbReference>
<keyword evidence="8" id="KW-0768">Sushi</keyword>
<dbReference type="Gene3D" id="2.10.25.10">
    <property type="entry name" value="Laminin"/>
    <property type="match status" value="2"/>
</dbReference>
<evidence type="ECO:0000259" key="9">
    <source>
        <dbReference type="PROSITE" id="PS50026"/>
    </source>
</evidence>
<evidence type="ECO:0000259" key="10">
    <source>
        <dbReference type="PROSITE" id="PS50825"/>
    </source>
</evidence>
<feature type="disulfide bond" evidence="7">
    <location>
        <begin position="1066"/>
        <end position="1076"/>
    </location>
</feature>
<dbReference type="EMBL" id="JAEAOA010000330">
    <property type="protein sequence ID" value="KAK3606591.1"/>
    <property type="molecule type" value="Genomic_DNA"/>
</dbReference>
<evidence type="ECO:0000313" key="13">
    <source>
        <dbReference type="Proteomes" id="UP001195483"/>
    </source>
</evidence>
<dbReference type="PROSITE" id="PS50026">
    <property type="entry name" value="EGF_3"/>
    <property type="match status" value="2"/>
</dbReference>
<reference evidence="12" key="3">
    <citation type="submission" date="2023-05" db="EMBL/GenBank/DDBJ databases">
        <authorList>
            <person name="Smith C.H."/>
        </authorList>
    </citation>
    <scope>NUCLEOTIDE SEQUENCE</scope>
    <source>
        <strain evidence="12">CHS0354</strain>
        <tissue evidence="12">Mantle</tissue>
    </source>
</reference>
<dbReference type="InterPro" id="IPR009030">
    <property type="entry name" value="Growth_fac_rcpt_cys_sf"/>
</dbReference>
<evidence type="ECO:0008006" key="14">
    <source>
        <dbReference type="Google" id="ProtNLM"/>
    </source>
</evidence>
<keyword evidence="5 7" id="KW-1015">Disulfide bond</keyword>
<comment type="caution">
    <text evidence="7">Lacks conserved residue(s) required for the propagation of feature annotation.</text>
</comment>
<dbReference type="InterPro" id="IPR043555">
    <property type="entry name" value="SRPX-like"/>
</dbReference>
<proteinExistence type="predicted"/>
<feature type="disulfide bond" evidence="7">
    <location>
        <begin position="1087"/>
        <end position="1096"/>
    </location>
</feature>
<dbReference type="Pfam" id="PF00084">
    <property type="entry name" value="Sushi"/>
    <property type="match status" value="3"/>
</dbReference>
<dbReference type="InterPro" id="IPR001881">
    <property type="entry name" value="EGF-like_Ca-bd_dom"/>
</dbReference>
<dbReference type="GO" id="GO:0005509">
    <property type="term" value="F:calcium ion binding"/>
    <property type="evidence" value="ECO:0007669"/>
    <property type="project" value="InterPro"/>
</dbReference>
<dbReference type="SMART" id="SM00032">
    <property type="entry name" value="CCP"/>
    <property type="match status" value="4"/>
</dbReference>
<dbReference type="InterPro" id="IPR036383">
    <property type="entry name" value="TSP1_rpt_sf"/>
</dbReference>
<reference evidence="12" key="2">
    <citation type="journal article" date="2021" name="Genome Biol. Evol.">
        <title>Developing a high-quality reference genome for a parasitic bivalve with doubly uniparental inheritance (Bivalvia: Unionida).</title>
        <authorList>
            <person name="Smith C.H."/>
        </authorList>
    </citation>
    <scope>NUCLEOTIDE SEQUENCE</scope>
    <source>
        <strain evidence="12">CHS0354</strain>
        <tissue evidence="12">Mantle</tissue>
    </source>
</reference>
<evidence type="ECO:0000256" key="3">
    <source>
        <dbReference type="ARBA" id="ARBA00022536"/>
    </source>
</evidence>
<dbReference type="Gene3D" id="2.60.120.200">
    <property type="match status" value="1"/>
</dbReference>
<dbReference type="SUPFAM" id="SSF57535">
    <property type="entry name" value="Complement control module/SCR domain"/>
    <property type="match status" value="4"/>
</dbReference>
<dbReference type="PROSITE" id="PS00010">
    <property type="entry name" value="ASX_HYDROXYL"/>
    <property type="match status" value="2"/>
</dbReference>
<dbReference type="SUPFAM" id="SSF57184">
    <property type="entry name" value="Growth factor receptor domain"/>
    <property type="match status" value="2"/>
</dbReference>
<protein>
    <recommendedName>
        <fullName evidence="14">Sushi, von Willebrand factor type A, EGF and pentraxin domain-containing protein 1</fullName>
    </recommendedName>
</protein>
<dbReference type="Pfam" id="PF00008">
    <property type="entry name" value="EGF"/>
    <property type="match status" value="2"/>
</dbReference>
<evidence type="ECO:0000259" key="11">
    <source>
        <dbReference type="PROSITE" id="PS50923"/>
    </source>
</evidence>
<dbReference type="InterPro" id="IPR000884">
    <property type="entry name" value="TSP1_rpt"/>
</dbReference>
<dbReference type="GO" id="GO:0005576">
    <property type="term" value="C:extracellular region"/>
    <property type="evidence" value="ECO:0007669"/>
    <property type="project" value="UniProtKB-SubCell"/>
</dbReference>
<dbReference type="InterPro" id="IPR000152">
    <property type="entry name" value="EGF-type_Asp/Asn_hydroxyl_site"/>
</dbReference>
<evidence type="ECO:0000313" key="12">
    <source>
        <dbReference type="EMBL" id="KAK3606591.1"/>
    </source>
</evidence>
<dbReference type="Pfam" id="PF00090">
    <property type="entry name" value="TSP_1"/>
    <property type="match status" value="1"/>
</dbReference>
<dbReference type="PROSITE" id="PS00022">
    <property type="entry name" value="EGF_1"/>
    <property type="match status" value="2"/>
</dbReference>
<name>A0AAE0TA86_9BIVA</name>
<reference evidence="12" key="1">
    <citation type="journal article" date="2021" name="Genome Biol. Evol.">
        <title>A High-Quality Reference Genome for a Parasitic Bivalve with Doubly Uniparental Inheritance (Bivalvia: Unionida).</title>
        <authorList>
            <person name="Smith C.H."/>
        </authorList>
    </citation>
    <scope>NUCLEOTIDE SEQUENCE</scope>
    <source>
        <strain evidence="12">CHS0354</strain>
    </source>
</reference>
<feature type="domain" description="HYR" evidence="10">
    <location>
        <begin position="156"/>
        <end position="246"/>
    </location>
</feature>
<dbReference type="InterPro" id="IPR000436">
    <property type="entry name" value="Sushi_SCR_CCP_dom"/>
</dbReference>
<keyword evidence="13" id="KW-1185">Reference proteome</keyword>
<feature type="domain" description="EGF-like" evidence="9">
    <location>
        <begin position="1099"/>
        <end position="1135"/>
    </location>
</feature>
<dbReference type="FunFam" id="2.10.25.10:FF:000045">
    <property type="entry name" value="Slit guidance ligand 2"/>
    <property type="match status" value="1"/>
</dbReference>
<dbReference type="InterPro" id="IPR035976">
    <property type="entry name" value="Sushi/SCR/CCP_sf"/>
</dbReference>
<dbReference type="FunFam" id="2.20.100.10:FF:000001">
    <property type="entry name" value="semaphorin-5A isoform X1"/>
    <property type="match status" value="1"/>
</dbReference>
<dbReference type="PROSITE" id="PS50092">
    <property type="entry name" value="TSP1"/>
    <property type="match status" value="1"/>
</dbReference>
<comment type="caution">
    <text evidence="12">The sequence shown here is derived from an EMBL/GenBank/DDBJ whole genome shotgun (WGS) entry which is preliminary data.</text>
</comment>
<dbReference type="SUPFAM" id="SSF49899">
    <property type="entry name" value="Concanavalin A-like lectins/glucanases"/>
    <property type="match status" value="1"/>
</dbReference>
<dbReference type="CDD" id="cd00033">
    <property type="entry name" value="CCP"/>
    <property type="match status" value="2"/>
</dbReference>
<evidence type="ECO:0000256" key="2">
    <source>
        <dbReference type="ARBA" id="ARBA00022525"/>
    </source>
</evidence>
<dbReference type="Pfam" id="PF02494">
    <property type="entry name" value="HYR"/>
    <property type="match status" value="2"/>
</dbReference>
<dbReference type="SMART" id="SM01411">
    <property type="entry name" value="Ephrin_rec_like"/>
    <property type="match status" value="3"/>
</dbReference>
<dbReference type="Gene3D" id="2.20.100.10">
    <property type="entry name" value="Thrombospondin type-1 (TSP1) repeat"/>
    <property type="match status" value="1"/>
</dbReference>
<feature type="disulfide bond" evidence="8">
    <location>
        <begin position="458"/>
        <end position="501"/>
    </location>
</feature>